<dbReference type="AlphaFoldDB" id="A0A328AJB4"/>
<keyword evidence="1" id="KW-0732">Signal</keyword>
<organism evidence="2 3">
    <name type="scientific">Phenylobacterium deserti</name>
    <dbReference type="NCBI Taxonomy" id="1914756"/>
    <lineage>
        <taxon>Bacteria</taxon>
        <taxon>Pseudomonadati</taxon>
        <taxon>Pseudomonadota</taxon>
        <taxon>Alphaproteobacteria</taxon>
        <taxon>Caulobacterales</taxon>
        <taxon>Caulobacteraceae</taxon>
        <taxon>Phenylobacterium</taxon>
    </lineage>
</organism>
<dbReference type="RefSeq" id="WP_111515233.1">
    <property type="nucleotide sequence ID" value="NZ_QFYR01000002.1"/>
</dbReference>
<feature type="chain" id="PRO_5016372106" description="Chitin-binding type-4 domain-containing protein" evidence="1">
    <location>
        <begin position="31"/>
        <end position="216"/>
    </location>
</feature>
<evidence type="ECO:0000256" key="1">
    <source>
        <dbReference type="SAM" id="SignalP"/>
    </source>
</evidence>
<gene>
    <name evidence="2" type="ORF">DJ018_12290</name>
</gene>
<dbReference type="Proteomes" id="UP000249725">
    <property type="component" value="Unassembled WGS sequence"/>
</dbReference>
<accession>A0A328AJB4</accession>
<reference evidence="3" key="1">
    <citation type="submission" date="2018-05" db="EMBL/GenBank/DDBJ databases">
        <authorList>
            <person name="Li X."/>
        </authorList>
    </citation>
    <scope>NUCLEOTIDE SEQUENCE [LARGE SCALE GENOMIC DNA]</scope>
    <source>
        <strain evidence="3">YIM 73061</strain>
    </source>
</reference>
<sequence length="216" mass="23042">MPRAATSARFKLLAAIAGVALMAPLSSASAHFRLLSPATTLAQNALGDPQKLAPCGGTSANPGEPTGAVTELTGGGVLQLKIQETVFHPSHYRVALAVNGPAELPADPETTTRETPEGPYSVSAKIEADPKPPLLADGLFPHTEKLPQGQILEAELKVPNIDCEDCTLQVIQWMGEHSYNPDGAYSYHHCATLRIKSDPRLPLDTRWPKAKRARKG</sequence>
<proteinExistence type="predicted"/>
<dbReference type="EMBL" id="QFYR01000002">
    <property type="protein sequence ID" value="RAK52948.1"/>
    <property type="molecule type" value="Genomic_DNA"/>
</dbReference>
<dbReference type="OrthoDB" id="5520229at2"/>
<protein>
    <recommendedName>
        <fullName evidence="4">Chitin-binding type-4 domain-containing protein</fullName>
    </recommendedName>
</protein>
<dbReference type="NCBIfam" id="NF043005">
    <property type="entry name" value="sce4755_fam"/>
    <property type="match status" value="1"/>
</dbReference>
<evidence type="ECO:0000313" key="2">
    <source>
        <dbReference type="EMBL" id="RAK52948.1"/>
    </source>
</evidence>
<keyword evidence="3" id="KW-1185">Reference proteome</keyword>
<comment type="caution">
    <text evidence="2">The sequence shown here is derived from an EMBL/GenBank/DDBJ whole genome shotgun (WGS) entry which is preliminary data.</text>
</comment>
<feature type="signal peptide" evidence="1">
    <location>
        <begin position="1"/>
        <end position="30"/>
    </location>
</feature>
<name>A0A328AJB4_9CAUL</name>
<evidence type="ECO:0000313" key="3">
    <source>
        <dbReference type="Proteomes" id="UP000249725"/>
    </source>
</evidence>
<evidence type="ECO:0008006" key="4">
    <source>
        <dbReference type="Google" id="ProtNLM"/>
    </source>
</evidence>